<keyword evidence="3" id="KW-0819">tRNA processing</keyword>
<evidence type="ECO:0000313" key="13">
    <source>
        <dbReference type="EMBL" id="MBO8434570.1"/>
    </source>
</evidence>
<dbReference type="GO" id="GO:0000049">
    <property type="term" value="F:tRNA binding"/>
    <property type="evidence" value="ECO:0007669"/>
    <property type="project" value="TreeGrafter"/>
</dbReference>
<feature type="domain" description="tRNA nucleotidyltransferase/poly(A) polymerase RNA and SrmB- binding" evidence="11">
    <location>
        <begin position="171"/>
        <end position="229"/>
    </location>
</feature>
<evidence type="ECO:0000256" key="9">
    <source>
        <dbReference type="RuleBase" id="RU003953"/>
    </source>
</evidence>
<feature type="domain" description="Poly A polymerase head" evidence="10">
    <location>
        <begin position="24"/>
        <end position="144"/>
    </location>
</feature>
<gene>
    <name evidence="13" type="ORF">IAC55_04525</name>
</gene>
<name>A0A9D9H0V9_9FIRM</name>
<dbReference type="GO" id="GO:0000166">
    <property type="term" value="F:nucleotide binding"/>
    <property type="evidence" value="ECO:0007669"/>
    <property type="project" value="UniProtKB-KW"/>
</dbReference>
<dbReference type="Pfam" id="PF01743">
    <property type="entry name" value="PolyA_pol"/>
    <property type="match status" value="1"/>
</dbReference>
<dbReference type="EMBL" id="JADIMX010000085">
    <property type="protein sequence ID" value="MBO8434570.1"/>
    <property type="molecule type" value="Genomic_DNA"/>
</dbReference>
<dbReference type="InterPro" id="IPR050264">
    <property type="entry name" value="Bact_CCA-adding_enz_type3_sf"/>
</dbReference>
<reference evidence="13" key="2">
    <citation type="journal article" date="2021" name="PeerJ">
        <title>Extensive microbial diversity within the chicken gut microbiome revealed by metagenomics and culture.</title>
        <authorList>
            <person name="Gilroy R."/>
            <person name="Ravi A."/>
            <person name="Getino M."/>
            <person name="Pursley I."/>
            <person name="Horton D.L."/>
            <person name="Alikhan N.F."/>
            <person name="Baker D."/>
            <person name="Gharbi K."/>
            <person name="Hall N."/>
            <person name="Watson M."/>
            <person name="Adriaenssens E.M."/>
            <person name="Foster-Nyarko E."/>
            <person name="Jarju S."/>
            <person name="Secka A."/>
            <person name="Antonio M."/>
            <person name="Oren A."/>
            <person name="Chaudhuri R.R."/>
            <person name="La Ragione R."/>
            <person name="Hildebrand F."/>
            <person name="Pallen M.J."/>
        </authorList>
    </citation>
    <scope>NUCLEOTIDE SEQUENCE</scope>
    <source>
        <strain evidence="13">F6-4510</strain>
    </source>
</reference>
<dbReference type="Pfam" id="PF13735">
    <property type="entry name" value="tRNA_NucTran2_2"/>
    <property type="match status" value="1"/>
</dbReference>
<evidence type="ECO:0000259" key="10">
    <source>
        <dbReference type="Pfam" id="PF01743"/>
    </source>
</evidence>
<comment type="cofactor">
    <cofactor evidence="1">
        <name>Mg(2+)</name>
        <dbReference type="ChEBI" id="CHEBI:18420"/>
    </cofactor>
</comment>
<dbReference type="EC" id="2.7.7.72" evidence="13"/>
<dbReference type="InterPro" id="IPR032810">
    <property type="entry name" value="CCA-adding_enz_C"/>
</dbReference>
<comment type="similarity">
    <text evidence="9">Belongs to the tRNA nucleotidyltransferase/poly(A) polymerase family.</text>
</comment>
<evidence type="ECO:0000256" key="2">
    <source>
        <dbReference type="ARBA" id="ARBA00022679"/>
    </source>
</evidence>
<evidence type="ECO:0000256" key="3">
    <source>
        <dbReference type="ARBA" id="ARBA00022694"/>
    </source>
</evidence>
<keyword evidence="4 13" id="KW-0548">Nucleotidyltransferase</keyword>
<organism evidence="13 14">
    <name type="scientific">Candidatus Fimicola merdigallinarum</name>
    <dbReference type="NCBI Taxonomy" id="2840819"/>
    <lineage>
        <taxon>Bacteria</taxon>
        <taxon>Bacillati</taxon>
        <taxon>Bacillota</taxon>
        <taxon>Clostridia</taxon>
        <taxon>Lachnospirales</taxon>
        <taxon>Lachnospiraceae</taxon>
        <taxon>Lachnospiraceae incertae sedis</taxon>
        <taxon>Candidatus Fimicola</taxon>
    </lineage>
</organism>
<evidence type="ECO:0000259" key="11">
    <source>
        <dbReference type="Pfam" id="PF12627"/>
    </source>
</evidence>
<dbReference type="Proteomes" id="UP000823611">
    <property type="component" value="Unassembled WGS sequence"/>
</dbReference>
<evidence type="ECO:0000256" key="8">
    <source>
        <dbReference type="ARBA" id="ARBA00022884"/>
    </source>
</evidence>
<dbReference type="InterPro" id="IPR002646">
    <property type="entry name" value="PolA_pol_head_dom"/>
</dbReference>
<keyword evidence="8 9" id="KW-0694">RNA-binding</keyword>
<dbReference type="PANTHER" id="PTHR46173:SF1">
    <property type="entry name" value="CCA TRNA NUCLEOTIDYLTRANSFERASE 1, MITOCHONDRIAL"/>
    <property type="match status" value="1"/>
</dbReference>
<keyword evidence="6" id="KW-0547">Nucleotide-binding</keyword>
<keyword evidence="7" id="KW-0460">Magnesium</keyword>
<dbReference type="SUPFAM" id="SSF81301">
    <property type="entry name" value="Nucleotidyltransferase"/>
    <property type="match status" value="1"/>
</dbReference>
<dbReference type="Gene3D" id="3.30.460.10">
    <property type="entry name" value="Beta Polymerase, domain 2"/>
    <property type="match status" value="1"/>
</dbReference>
<dbReference type="GO" id="GO:0008033">
    <property type="term" value="P:tRNA processing"/>
    <property type="evidence" value="ECO:0007669"/>
    <property type="project" value="UniProtKB-KW"/>
</dbReference>
<proteinExistence type="inferred from homology"/>
<evidence type="ECO:0000256" key="7">
    <source>
        <dbReference type="ARBA" id="ARBA00022842"/>
    </source>
</evidence>
<dbReference type="GO" id="GO:0046872">
    <property type="term" value="F:metal ion binding"/>
    <property type="evidence" value="ECO:0007669"/>
    <property type="project" value="UniProtKB-KW"/>
</dbReference>
<protein>
    <submittedName>
        <fullName evidence="13">CCA tRNA nucleotidyltransferase</fullName>
        <ecNumber evidence="13">2.7.7.72</ecNumber>
    </submittedName>
</protein>
<dbReference type="Gene3D" id="1.10.246.80">
    <property type="match status" value="1"/>
</dbReference>
<evidence type="ECO:0000256" key="5">
    <source>
        <dbReference type="ARBA" id="ARBA00022723"/>
    </source>
</evidence>
<reference evidence="13" key="1">
    <citation type="submission" date="2020-10" db="EMBL/GenBank/DDBJ databases">
        <authorList>
            <person name="Gilroy R."/>
        </authorList>
    </citation>
    <scope>NUCLEOTIDE SEQUENCE</scope>
    <source>
        <strain evidence="13">F6-4510</strain>
    </source>
</reference>
<evidence type="ECO:0000256" key="4">
    <source>
        <dbReference type="ARBA" id="ARBA00022695"/>
    </source>
</evidence>
<sequence length="402" mass="46294">MKIVNIPKDVLYILESLNKKGYEAYIVGGCVRDAILGRVPEDWDVTTSAKPEEVKLCFDKTFDTGIQHGTVTAVINKNNYEITTYRIEDKYEDCRHPSQVFFTEKLTDDLLRRDFTMNAIAYHPKEGFKDPFGGIEDIAIKTIRGVGNPSERFNEDALRMLRAVRFSAQLGFEIEVETLKALEDNAGLIQKISVERIREEITKLLKSDFTEKVPLLWETGLLSEISKELYDKVIEEKESIIKALSFNPKESMLCWAVFLKGFDGEGAKKMLRFLKFDLNTIKNVSKILEYKNYKFPENDYEIKAFANILGDENLKGWFKLYSLINNMEKGEKGLLEYENIINRGECVFQKDLDITGNDLIENGFERGKILGEILSKLLDYVHLNPSENKKEILLKKALEYKV</sequence>
<comment type="caution">
    <text evidence="13">The sequence shown here is derived from an EMBL/GenBank/DDBJ whole genome shotgun (WGS) entry which is preliminary data.</text>
</comment>
<evidence type="ECO:0000259" key="12">
    <source>
        <dbReference type="Pfam" id="PF13735"/>
    </source>
</evidence>
<evidence type="ECO:0000313" key="14">
    <source>
        <dbReference type="Proteomes" id="UP000823611"/>
    </source>
</evidence>
<dbReference type="GO" id="GO:0004810">
    <property type="term" value="F:CCA tRNA nucleotidyltransferase activity"/>
    <property type="evidence" value="ECO:0007669"/>
    <property type="project" value="UniProtKB-EC"/>
</dbReference>
<evidence type="ECO:0000256" key="6">
    <source>
        <dbReference type="ARBA" id="ARBA00022741"/>
    </source>
</evidence>
<accession>A0A9D9H0V9</accession>
<dbReference type="Pfam" id="PF12627">
    <property type="entry name" value="PolyA_pol_RNAbd"/>
    <property type="match status" value="1"/>
</dbReference>
<dbReference type="InterPro" id="IPR032828">
    <property type="entry name" value="PolyA_RNA-bd"/>
</dbReference>
<dbReference type="InterPro" id="IPR043519">
    <property type="entry name" value="NT_sf"/>
</dbReference>
<dbReference type="AlphaFoldDB" id="A0A9D9H0V9"/>
<dbReference type="NCBIfam" id="NF009814">
    <property type="entry name" value="PRK13299.1"/>
    <property type="match status" value="1"/>
</dbReference>
<keyword evidence="5" id="KW-0479">Metal-binding</keyword>
<dbReference type="CDD" id="cd05398">
    <property type="entry name" value="NT_ClassII-CCAase"/>
    <property type="match status" value="1"/>
</dbReference>
<keyword evidence="2 9" id="KW-0808">Transferase</keyword>
<dbReference type="SUPFAM" id="SSF81891">
    <property type="entry name" value="Poly A polymerase C-terminal region-like"/>
    <property type="match status" value="1"/>
</dbReference>
<evidence type="ECO:0000256" key="1">
    <source>
        <dbReference type="ARBA" id="ARBA00001946"/>
    </source>
</evidence>
<dbReference type="PANTHER" id="PTHR46173">
    <property type="entry name" value="CCA TRNA NUCLEOTIDYLTRANSFERASE 1, MITOCHONDRIAL"/>
    <property type="match status" value="1"/>
</dbReference>
<dbReference type="Gene3D" id="1.10.3090.10">
    <property type="entry name" value="cca-adding enzyme, domain 2"/>
    <property type="match status" value="1"/>
</dbReference>
<feature type="domain" description="CCA-adding enzyme C-terminal" evidence="12">
    <location>
        <begin position="248"/>
        <end position="396"/>
    </location>
</feature>